<reference evidence="1" key="1">
    <citation type="submission" date="2009-10" db="EMBL/GenBank/DDBJ databases">
        <title>Complete sequence of Sulfolobus solfataricus 98/2.</title>
        <authorList>
            <consortium name="US DOE Joint Genome Institute"/>
            <person name="Lucas S."/>
            <person name="Copeland A."/>
            <person name="Lapidus A."/>
            <person name="Glavina del Rio T."/>
            <person name="Tice H."/>
            <person name="Bruce D."/>
            <person name="Goodwin L."/>
            <person name="Pitluck S."/>
            <person name="Munk A.C."/>
            <person name="Brettin T."/>
            <person name="Detter J.C."/>
            <person name="Han C."/>
            <person name="Tapia R."/>
            <person name="Larimer F."/>
            <person name="Land M."/>
            <person name="Hauser L."/>
            <person name="Kyrpides N."/>
            <person name="Ovchinnikova G."/>
            <person name="Mead D."/>
        </authorList>
    </citation>
    <scope>NUCLEOTIDE SEQUENCE [LARGE SCALE GENOMIC DNA]</scope>
    <source>
        <strain evidence="1">98/2</strain>
    </source>
</reference>
<name>D0KNE3_SACS9</name>
<dbReference type="AlphaFoldDB" id="D0KNE3"/>
<dbReference type="KEGG" id="sol:Ssol_2463"/>
<sequence length="31" mass="3549">MGVKGAEDPSSRGWIAPLYFKYKNDRYTINA</sequence>
<gene>
    <name evidence="1" type="ordered locus">Ssol_2463</name>
</gene>
<protein>
    <submittedName>
        <fullName evidence="1">Uncharacterized protein</fullName>
    </submittedName>
</protein>
<proteinExistence type="predicted"/>
<dbReference type="HOGENOM" id="CLU_3394564_0_0_2"/>
<dbReference type="EMBL" id="CP001800">
    <property type="protein sequence ID" value="ACX92610.1"/>
    <property type="molecule type" value="Genomic_DNA"/>
</dbReference>
<evidence type="ECO:0000313" key="1">
    <source>
        <dbReference type="EMBL" id="ACX92610.1"/>
    </source>
</evidence>
<organism evidence="1">
    <name type="scientific">Saccharolobus solfataricus (strain 98/2)</name>
    <name type="common">Sulfolobus solfataricus</name>
    <dbReference type="NCBI Taxonomy" id="555311"/>
    <lineage>
        <taxon>Archaea</taxon>
        <taxon>Thermoproteota</taxon>
        <taxon>Thermoprotei</taxon>
        <taxon>Sulfolobales</taxon>
        <taxon>Sulfolobaceae</taxon>
        <taxon>Saccharolobus</taxon>
    </lineage>
</organism>
<accession>D0KNE3</accession>